<gene>
    <name evidence="2" type="ORF">ACFYXI_40650</name>
</gene>
<organism evidence="2 3">
    <name type="scientific">Microtetraspora malaysiensis</name>
    <dbReference type="NCBI Taxonomy" id="161358"/>
    <lineage>
        <taxon>Bacteria</taxon>
        <taxon>Bacillati</taxon>
        <taxon>Actinomycetota</taxon>
        <taxon>Actinomycetes</taxon>
        <taxon>Streptosporangiales</taxon>
        <taxon>Streptosporangiaceae</taxon>
        <taxon>Microtetraspora</taxon>
    </lineage>
</organism>
<sequence length="147" mass="16571">MTVSDAEVRALLERRVAACQTKDIDRLMELYSPDIVYYDVVPPLQFAGFDDVRRNFVRWFDGFDGPIGLETHDLTIATSSDVAFAHMIHLDSGKRKNGLDTAIWVRSSVCCRRSGGRWLITHEHISLPINPQNLQAWFPPDGDGDPA</sequence>
<dbReference type="EMBL" id="JBIASD010000057">
    <property type="protein sequence ID" value="MFF3671911.1"/>
    <property type="molecule type" value="Genomic_DNA"/>
</dbReference>
<keyword evidence="3" id="KW-1185">Reference proteome</keyword>
<dbReference type="Proteomes" id="UP001602013">
    <property type="component" value="Unassembled WGS sequence"/>
</dbReference>
<accession>A0ABW6T3T5</accession>
<dbReference type="RefSeq" id="WP_387418061.1">
    <property type="nucleotide sequence ID" value="NZ_JBIASD010000057.1"/>
</dbReference>
<dbReference type="SUPFAM" id="SSF54427">
    <property type="entry name" value="NTF2-like"/>
    <property type="match status" value="1"/>
</dbReference>
<evidence type="ECO:0000259" key="1">
    <source>
        <dbReference type="Pfam" id="PF13474"/>
    </source>
</evidence>
<dbReference type="InterPro" id="IPR037401">
    <property type="entry name" value="SnoaL-like"/>
</dbReference>
<protein>
    <submittedName>
        <fullName evidence="2">YybH family protein</fullName>
    </submittedName>
</protein>
<feature type="domain" description="SnoaL-like" evidence="1">
    <location>
        <begin position="8"/>
        <end position="129"/>
    </location>
</feature>
<dbReference type="InterPro" id="IPR032710">
    <property type="entry name" value="NTF2-like_dom_sf"/>
</dbReference>
<reference evidence="2 3" key="1">
    <citation type="submission" date="2024-10" db="EMBL/GenBank/DDBJ databases">
        <title>The Natural Products Discovery Center: Release of the First 8490 Sequenced Strains for Exploring Actinobacteria Biosynthetic Diversity.</title>
        <authorList>
            <person name="Kalkreuter E."/>
            <person name="Kautsar S.A."/>
            <person name="Yang D."/>
            <person name="Bader C.D."/>
            <person name="Teijaro C.N."/>
            <person name="Fluegel L."/>
            <person name="Davis C.M."/>
            <person name="Simpson J.R."/>
            <person name="Lauterbach L."/>
            <person name="Steele A.D."/>
            <person name="Gui C."/>
            <person name="Meng S."/>
            <person name="Li G."/>
            <person name="Viehrig K."/>
            <person name="Ye F."/>
            <person name="Su P."/>
            <person name="Kiefer A.F."/>
            <person name="Nichols A."/>
            <person name="Cepeda A.J."/>
            <person name="Yan W."/>
            <person name="Fan B."/>
            <person name="Jiang Y."/>
            <person name="Adhikari A."/>
            <person name="Zheng C.-J."/>
            <person name="Schuster L."/>
            <person name="Cowan T.M."/>
            <person name="Smanski M.J."/>
            <person name="Chevrette M.G."/>
            <person name="De Carvalho L.P.S."/>
            <person name="Shen B."/>
        </authorList>
    </citation>
    <scope>NUCLEOTIDE SEQUENCE [LARGE SCALE GENOMIC DNA]</scope>
    <source>
        <strain evidence="2 3">NPDC002173</strain>
    </source>
</reference>
<evidence type="ECO:0000313" key="3">
    <source>
        <dbReference type="Proteomes" id="UP001602013"/>
    </source>
</evidence>
<proteinExistence type="predicted"/>
<dbReference type="Pfam" id="PF13474">
    <property type="entry name" value="SnoaL_3"/>
    <property type="match status" value="1"/>
</dbReference>
<evidence type="ECO:0000313" key="2">
    <source>
        <dbReference type="EMBL" id="MFF3671911.1"/>
    </source>
</evidence>
<name>A0ABW6T3T5_9ACTN</name>
<comment type="caution">
    <text evidence="2">The sequence shown here is derived from an EMBL/GenBank/DDBJ whole genome shotgun (WGS) entry which is preliminary data.</text>
</comment>
<dbReference type="Gene3D" id="3.10.450.50">
    <property type="match status" value="1"/>
</dbReference>